<dbReference type="SUPFAM" id="SSF54001">
    <property type="entry name" value="Cysteine proteinases"/>
    <property type="match status" value="1"/>
</dbReference>
<proteinExistence type="predicted"/>
<protein>
    <submittedName>
        <fullName evidence="2">CHAP domain-containing protein</fullName>
    </submittedName>
</protein>
<dbReference type="InterPro" id="IPR038765">
    <property type="entry name" value="Papain-like_cys_pep_sf"/>
</dbReference>
<evidence type="ECO:0000259" key="1">
    <source>
        <dbReference type="PROSITE" id="PS50911"/>
    </source>
</evidence>
<name>A0A5D3FBN8_9BACE</name>
<organism evidence="2 3">
    <name type="scientific">Bacteroides pyogenes</name>
    <dbReference type="NCBI Taxonomy" id="310300"/>
    <lineage>
        <taxon>Bacteria</taxon>
        <taxon>Pseudomonadati</taxon>
        <taxon>Bacteroidota</taxon>
        <taxon>Bacteroidia</taxon>
        <taxon>Bacteroidales</taxon>
        <taxon>Bacteroidaceae</taxon>
        <taxon>Bacteroides</taxon>
    </lineage>
</organism>
<dbReference type="AlphaFoldDB" id="A0A5D3FBN8"/>
<dbReference type="EMBL" id="VKLW01000032">
    <property type="protein sequence ID" value="TYK32342.1"/>
    <property type="molecule type" value="Genomic_DNA"/>
</dbReference>
<reference evidence="2 3" key="1">
    <citation type="submission" date="2019-07" db="EMBL/GenBank/DDBJ databases">
        <title>Draft Genome Sequences of Bacteroides pyogenes Strains Isolated from the Uterus Holstein Dairy Cows with Metritis.</title>
        <authorList>
            <person name="Cunha F."/>
            <person name="Galvao K.N."/>
            <person name="Jeon S.J."/>
            <person name="Jeong K.C."/>
        </authorList>
    </citation>
    <scope>NUCLEOTIDE SEQUENCE [LARGE SCALE GENOMIC DNA]</scope>
    <source>
        <strain evidence="2 3">KG-31</strain>
    </source>
</reference>
<feature type="domain" description="Peptidase C51" evidence="1">
    <location>
        <begin position="77"/>
        <end position="203"/>
    </location>
</feature>
<evidence type="ECO:0000313" key="2">
    <source>
        <dbReference type="EMBL" id="TYK32342.1"/>
    </source>
</evidence>
<dbReference type="RefSeq" id="WP_148730810.1">
    <property type="nucleotide sequence ID" value="NZ_JADRFO010000080.1"/>
</dbReference>
<accession>A0A5D3FBN8</accession>
<dbReference type="InterPro" id="IPR007921">
    <property type="entry name" value="CHAP_dom"/>
</dbReference>
<keyword evidence="3" id="KW-1185">Reference proteome</keyword>
<comment type="caution">
    <text evidence="2">The sequence shown here is derived from an EMBL/GenBank/DDBJ whole genome shotgun (WGS) entry which is preliminary data.</text>
</comment>
<evidence type="ECO:0000313" key="3">
    <source>
        <dbReference type="Proteomes" id="UP000324383"/>
    </source>
</evidence>
<dbReference type="Gene3D" id="3.90.1720.10">
    <property type="entry name" value="endopeptidase domain like (from Nostoc punctiforme)"/>
    <property type="match status" value="1"/>
</dbReference>
<sequence length="203" mass="22170">MRKITRKNLDELAKVMPALSEQVQKSFVGGGSGSQSNPYTEAEYDSMLASGMWNGGFVENWGYVSSYGDVVVTGSYNGGSYNVNNAINHLTLNANGSSTGYCARYVRQALEAGGMSTDGRPGSACDYDTWLQSQGFRVVHVTGTYTPEAGDIVVFEALSGHPHGHIAMYNGQQWISDFVQRDMYGGSAYRNNPNTEYTILRRN</sequence>
<gene>
    <name evidence="2" type="ORF">FNJ60_12480</name>
</gene>
<dbReference type="PROSITE" id="PS50911">
    <property type="entry name" value="CHAP"/>
    <property type="match status" value="1"/>
</dbReference>
<dbReference type="Pfam" id="PF05257">
    <property type="entry name" value="CHAP"/>
    <property type="match status" value="1"/>
</dbReference>
<dbReference type="Proteomes" id="UP000324383">
    <property type="component" value="Unassembled WGS sequence"/>
</dbReference>